<dbReference type="PANTHER" id="PTHR26379:SF282">
    <property type="entry name" value="OS04G0433000 PROTEIN"/>
    <property type="match status" value="1"/>
</dbReference>
<dbReference type="Gramene" id="TVT97244">
    <property type="protein sequence ID" value="TVT97244"/>
    <property type="gene ID" value="EJB05_57513"/>
</dbReference>
<dbReference type="InterPro" id="IPR002083">
    <property type="entry name" value="MATH/TRAF_dom"/>
</dbReference>
<comment type="caution">
    <text evidence="2">The sequence shown here is derived from an EMBL/GenBank/DDBJ whole genome shotgun (WGS) entry which is preliminary data.</text>
</comment>
<dbReference type="AlphaFoldDB" id="A0A5J9SD80"/>
<dbReference type="SUPFAM" id="SSF49599">
    <property type="entry name" value="TRAF domain-like"/>
    <property type="match status" value="2"/>
</dbReference>
<name>A0A5J9SD80_9POAL</name>
<dbReference type="PANTHER" id="PTHR26379">
    <property type="entry name" value="BTB/POZ AND MATH DOMAIN-CONTAINING PROTEIN 1"/>
    <property type="match status" value="1"/>
</dbReference>
<sequence>MSAPPLLLGRLSRAASGFVAKSTSGFHVFRVDGYSLSKTLPGGACVGSDIFSVGGWKSPRSWQIGYYPNGVDEGNDNSDSVSLLLFFHHKGTGNERVQARYRFSLLDAAGNAVYARPAETAIFTSPGHGDDGLALARGYREFIGKQELERQCAGLLKGDSLAILCEVDGVTDVKDLSIQPQKKYTGDDDDDCDDPDYWDERRIVRQQNATTVWEVLKDDHLNLEFRRSLGPQEVNGMNDIPWPSTSLHLSFPAMSPSLLSAAGVGRHLARSASGYVAKAARGFQVFRIDGYSNTKRLPAGERITSNMFYIGGRYWDIDYYPNGADRSKDFTDSISIYLHAHCRGYGDQQKERVRAQYKFSLLDLAGNAAYELPIETGYFSFHGPDGRAGMEEVRCGYDEFIGKEELERRRESLLQGDCLAVRCDVGVMDLQHMFVEPPRQRTGHDDDDDY</sequence>
<keyword evidence="3" id="KW-1185">Reference proteome</keyword>
<dbReference type="InterPro" id="IPR008974">
    <property type="entry name" value="TRAF-like"/>
</dbReference>
<reference evidence="2 3" key="1">
    <citation type="journal article" date="2019" name="Sci. Rep.">
        <title>A high-quality genome of Eragrostis curvula grass provides insights into Poaceae evolution and supports new strategies to enhance forage quality.</title>
        <authorList>
            <person name="Carballo J."/>
            <person name="Santos B.A.C.M."/>
            <person name="Zappacosta D."/>
            <person name="Garbus I."/>
            <person name="Selva J.P."/>
            <person name="Gallo C.A."/>
            <person name="Diaz A."/>
            <person name="Albertini E."/>
            <person name="Caccamo M."/>
            <person name="Echenique V."/>
        </authorList>
    </citation>
    <scope>NUCLEOTIDE SEQUENCE [LARGE SCALE GENOMIC DNA]</scope>
    <source>
        <strain evidence="3">cv. Victoria</strain>
        <tissue evidence="2">Leaf</tissue>
    </source>
</reference>
<evidence type="ECO:0000313" key="3">
    <source>
        <dbReference type="Proteomes" id="UP000324897"/>
    </source>
</evidence>
<dbReference type="Pfam" id="PF22486">
    <property type="entry name" value="MATH_2"/>
    <property type="match status" value="2"/>
</dbReference>
<proteinExistence type="predicted"/>
<feature type="domain" description="MATH" evidence="1">
    <location>
        <begin position="281"/>
        <end position="425"/>
    </location>
</feature>
<dbReference type="PROSITE" id="PS50144">
    <property type="entry name" value="MATH"/>
    <property type="match status" value="2"/>
</dbReference>
<dbReference type="EMBL" id="RWGY01001052">
    <property type="protein sequence ID" value="TVT97244.1"/>
    <property type="molecule type" value="Genomic_DNA"/>
</dbReference>
<evidence type="ECO:0000259" key="1">
    <source>
        <dbReference type="PROSITE" id="PS50144"/>
    </source>
</evidence>
<protein>
    <recommendedName>
        <fullName evidence="1">MATH domain-containing protein</fullName>
    </recommendedName>
</protein>
<dbReference type="CDD" id="cd00121">
    <property type="entry name" value="MATH"/>
    <property type="match status" value="2"/>
</dbReference>
<feature type="non-terminal residue" evidence="2">
    <location>
        <position position="1"/>
    </location>
</feature>
<dbReference type="Proteomes" id="UP000324897">
    <property type="component" value="Unassembled WGS sequence"/>
</dbReference>
<dbReference type="GO" id="GO:0016567">
    <property type="term" value="P:protein ubiquitination"/>
    <property type="evidence" value="ECO:0007669"/>
    <property type="project" value="InterPro"/>
</dbReference>
<evidence type="ECO:0000313" key="2">
    <source>
        <dbReference type="EMBL" id="TVT97244.1"/>
    </source>
</evidence>
<dbReference type="Gene3D" id="2.60.210.10">
    <property type="entry name" value="Apoptosis, Tumor Necrosis Factor Receptor Associated Protein 2, Chain A"/>
    <property type="match status" value="2"/>
</dbReference>
<dbReference type="InterPro" id="IPR045005">
    <property type="entry name" value="BPM1-6"/>
</dbReference>
<accession>A0A5J9SD80</accession>
<organism evidence="2 3">
    <name type="scientific">Eragrostis curvula</name>
    <name type="common">weeping love grass</name>
    <dbReference type="NCBI Taxonomy" id="38414"/>
    <lineage>
        <taxon>Eukaryota</taxon>
        <taxon>Viridiplantae</taxon>
        <taxon>Streptophyta</taxon>
        <taxon>Embryophyta</taxon>
        <taxon>Tracheophyta</taxon>
        <taxon>Spermatophyta</taxon>
        <taxon>Magnoliopsida</taxon>
        <taxon>Liliopsida</taxon>
        <taxon>Poales</taxon>
        <taxon>Poaceae</taxon>
        <taxon>PACMAD clade</taxon>
        <taxon>Chloridoideae</taxon>
        <taxon>Eragrostideae</taxon>
        <taxon>Eragrostidinae</taxon>
        <taxon>Eragrostis</taxon>
    </lineage>
</organism>
<gene>
    <name evidence="2" type="ORF">EJB05_57513</name>
</gene>
<feature type="domain" description="MATH" evidence="1">
    <location>
        <begin position="24"/>
        <end position="167"/>
    </location>
</feature>